<evidence type="ECO:0000313" key="2">
    <source>
        <dbReference type="EMBL" id="KAF2661523.1"/>
    </source>
</evidence>
<reference evidence="2" key="1">
    <citation type="journal article" date="2020" name="Stud. Mycol.">
        <title>101 Dothideomycetes genomes: a test case for predicting lifestyles and emergence of pathogens.</title>
        <authorList>
            <person name="Haridas S."/>
            <person name="Albert R."/>
            <person name="Binder M."/>
            <person name="Bloem J."/>
            <person name="Labutti K."/>
            <person name="Salamov A."/>
            <person name="Andreopoulos B."/>
            <person name="Baker S."/>
            <person name="Barry K."/>
            <person name="Bills G."/>
            <person name="Bluhm B."/>
            <person name="Cannon C."/>
            <person name="Castanera R."/>
            <person name="Culley D."/>
            <person name="Daum C."/>
            <person name="Ezra D."/>
            <person name="Gonzalez J."/>
            <person name="Henrissat B."/>
            <person name="Kuo A."/>
            <person name="Liang C."/>
            <person name="Lipzen A."/>
            <person name="Lutzoni F."/>
            <person name="Magnuson J."/>
            <person name="Mondo S."/>
            <person name="Nolan M."/>
            <person name="Ohm R."/>
            <person name="Pangilinan J."/>
            <person name="Park H.-J."/>
            <person name="Ramirez L."/>
            <person name="Alfaro M."/>
            <person name="Sun H."/>
            <person name="Tritt A."/>
            <person name="Yoshinaga Y."/>
            <person name="Zwiers L.-H."/>
            <person name="Turgeon B."/>
            <person name="Goodwin S."/>
            <person name="Spatafora J."/>
            <person name="Crous P."/>
            <person name="Grigoriev I."/>
        </authorList>
    </citation>
    <scope>NUCLEOTIDE SEQUENCE</scope>
    <source>
        <strain evidence="2">CBS 122681</strain>
    </source>
</reference>
<keyword evidence="3" id="KW-1185">Reference proteome</keyword>
<dbReference type="AlphaFoldDB" id="A0A6A6TRG0"/>
<accession>A0A6A6TRG0</accession>
<feature type="region of interest" description="Disordered" evidence="1">
    <location>
        <begin position="107"/>
        <end position="159"/>
    </location>
</feature>
<evidence type="ECO:0000313" key="3">
    <source>
        <dbReference type="Proteomes" id="UP000799324"/>
    </source>
</evidence>
<proteinExistence type="predicted"/>
<gene>
    <name evidence="2" type="ORF">K491DRAFT_710743</name>
</gene>
<dbReference type="EMBL" id="MU004293">
    <property type="protein sequence ID" value="KAF2661523.1"/>
    <property type="molecule type" value="Genomic_DNA"/>
</dbReference>
<feature type="compositionally biased region" description="Basic and acidic residues" evidence="1">
    <location>
        <begin position="132"/>
        <end position="149"/>
    </location>
</feature>
<dbReference type="Proteomes" id="UP000799324">
    <property type="component" value="Unassembled WGS sequence"/>
</dbReference>
<organism evidence="2 3">
    <name type="scientific">Lophiostoma macrostomum CBS 122681</name>
    <dbReference type="NCBI Taxonomy" id="1314788"/>
    <lineage>
        <taxon>Eukaryota</taxon>
        <taxon>Fungi</taxon>
        <taxon>Dikarya</taxon>
        <taxon>Ascomycota</taxon>
        <taxon>Pezizomycotina</taxon>
        <taxon>Dothideomycetes</taxon>
        <taxon>Pleosporomycetidae</taxon>
        <taxon>Pleosporales</taxon>
        <taxon>Lophiostomataceae</taxon>
        <taxon>Lophiostoma</taxon>
    </lineage>
</organism>
<protein>
    <submittedName>
        <fullName evidence="2">Uncharacterized protein</fullName>
    </submittedName>
</protein>
<evidence type="ECO:0000256" key="1">
    <source>
        <dbReference type="SAM" id="MobiDB-lite"/>
    </source>
</evidence>
<sequence length="159" mass="16769">MCWTVKTNYSCTHTAPLHDPTITPEPAADVDEPTHIHAFLFQCKAAHDAGRVRCGGDLKDLPTMMCRVPVVCHACLHKEQGEEEGDGEQKDVGGGLVNELEVQDKGSEVLDATGGDSTTCQTSGEDAGMGSESKDKDKGTGKAEDKAGGSDHGQACELQ</sequence>
<feature type="compositionally biased region" description="Polar residues" evidence="1">
    <location>
        <begin position="115"/>
        <end position="124"/>
    </location>
</feature>
<name>A0A6A6TRG0_9PLEO</name>